<dbReference type="AlphaFoldDB" id="U9TZH1"/>
<accession>U9TZH1</accession>
<reference evidence="1" key="1">
    <citation type="submission" date="2013-07" db="EMBL/GenBank/DDBJ databases">
        <title>The genome of an arbuscular mycorrhizal fungus provides insights into the evolution of the oldest plant symbiosis.</title>
        <authorList>
            <consortium name="DOE Joint Genome Institute"/>
            <person name="Tisserant E."/>
            <person name="Malbreil M."/>
            <person name="Kuo A."/>
            <person name="Kohler A."/>
            <person name="Symeonidi A."/>
            <person name="Balestrini R."/>
            <person name="Charron P."/>
            <person name="Duensing N."/>
            <person name="Frei-dit-Frey N."/>
            <person name="Gianinazzi-Pearson V."/>
            <person name="Gilbert B."/>
            <person name="Handa Y."/>
            <person name="Hijri M."/>
            <person name="Kaul R."/>
            <person name="Kawaguchi M."/>
            <person name="Krajinski F."/>
            <person name="Lammers P."/>
            <person name="Lapierre D."/>
            <person name="Masclaux F.G."/>
            <person name="Murat C."/>
            <person name="Morin E."/>
            <person name="Ndikumana S."/>
            <person name="Pagni M."/>
            <person name="Petitpierre D."/>
            <person name="Requena N."/>
            <person name="Rosikiewicz P."/>
            <person name="Riley R."/>
            <person name="Saito K."/>
            <person name="San Clemente H."/>
            <person name="Shapiro H."/>
            <person name="van Tuinen D."/>
            <person name="Becard G."/>
            <person name="Bonfante P."/>
            <person name="Paszkowski U."/>
            <person name="Shachar-Hill Y."/>
            <person name="Young J.P."/>
            <person name="Sanders I.R."/>
            <person name="Henrissat B."/>
            <person name="Rensing S.A."/>
            <person name="Grigoriev I.V."/>
            <person name="Corradi N."/>
            <person name="Roux C."/>
            <person name="Martin F."/>
        </authorList>
    </citation>
    <scope>NUCLEOTIDE SEQUENCE</scope>
    <source>
        <strain evidence="1">DAOM 197198</strain>
    </source>
</reference>
<protein>
    <submittedName>
        <fullName evidence="1">Uncharacterized protein</fullName>
    </submittedName>
</protein>
<dbReference type="HOGENOM" id="CLU_2672338_0_0_1"/>
<gene>
    <name evidence="1" type="ORF">GLOINDRAFT_25988</name>
</gene>
<evidence type="ECO:0000313" key="1">
    <source>
        <dbReference type="EMBL" id="ESA13480.1"/>
    </source>
</evidence>
<organism evidence="1">
    <name type="scientific">Rhizophagus irregularis (strain DAOM 181602 / DAOM 197198 / MUCL 43194)</name>
    <name type="common">Arbuscular mycorrhizal fungus</name>
    <name type="synonym">Glomus intraradices</name>
    <dbReference type="NCBI Taxonomy" id="747089"/>
    <lineage>
        <taxon>Eukaryota</taxon>
        <taxon>Fungi</taxon>
        <taxon>Fungi incertae sedis</taxon>
        <taxon>Mucoromycota</taxon>
        <taxon>Glomeromycotina</taxon>
        <taxon>Glomeromycetes</taxon>
        <taxon>Glomerales</taxon>
        <taxon>Glomeraceae</taxon>
        <taxon>Rhizophagus</taxon>
    </lineage>
</organism>
<proteinExistence type="predicted"/>
<sequence length="75" mass="8781">MQSHTFITYSHGKKLIVDIIDIKHPRGTSKSKKRKLKSMKHPDLQFNNEEEIVANRVKEAYNHHQQKLISKTNAD</sequence>
<dbReference type="EMBL" id="KI283857">
    <property type="protein sequence ID" value="ESA13480.1"/>
    <property type="molecule type" value="Genomic_DNA"/>
</dbReference>
<name>U9TZH1_RHIID</name>